<keyword evidence="9" id="KW-1185">Reference proteome</keyword>
<keyword evidence="3" id="KW-0119">Carbohydrate metabolism</keyword>
<dbReference type="GO" id="GO:0016798">
    <property type="term" value="F:hydrolase activity, acting on glycosyl bonds"/>
    <property type="evidence" value="ECO:0007669"/>
    <property type="project" value="UniProtKB-KW"/>
</dbReference>
<accession>A0A1W6MKW7</accession>
<dbReference type="STRING" id="331648.BST97_09525"/>
<comment type="similarity">
    <text evidence="6">Belongs to the glycosyl hydrolase 74 family.</text>
</comment>
<dbReference type="GO" id="GO:0010411">
    <property type="term" value="P:xyloglucan metabolic process"/>
    <property type="evidence" value="ECO:0007669"/>
    <property type="project" value="TreeGrafter"/>
</dbReference>
<dbReference type="PANTHER" id="PTHR43739">
    <property type="entry name" value="XYLOGLUCANASE (EUROFUNG)"/>
    <property type="match status" value="1"/>
</dbReference>
<feature type="transmembrane region" description="Helical" evidence="7">
    <location>
        <begin position="7"/>
        <end position="24"/>
    </location>
</feature>
<dbReference type="PANTHER" id="PTHR43739:SF2">
    <property type="entry name" value="OLIGOXYLOGLUCAN-REDUCING END-SPECIFIC XYLOGLUCANASE-RELATED"/>
    <property type="match status" value="1"/>
</dbReference>
<keyword evidence="7" id="KW-1133">Transmembrane helix</keyword>
<dbReference type="EMBL" id="CP019344">
    <property type="protein sequence ID" value="ARN78212.1"/>
    <property type="molecule type" value="Genomic_DNA"/>
</dbReference>
<keyword evidence="7" id="KW-0812">Transmembrane</keyword>
<evidence type="ECO:0000256" key="7">
    <source>
        <dbReference type="SAM" id="Phobius"/>
    </source>
</evidence>
<organism evidence="8 9">
    <name type="scientific">Nonlabens spongiae</name>
    <dbReference type="NCBI Taxonomy" id="331648"/>
    <lineage>
        <taxon>Bacteria</taxon>
        <taxon>Pseudomonadati</taxon>
        <taxon>Bacteroidota</taxon>
        <taxon>Flavobacteriia</taxon>
        <taxon>Flavobacteriales</taxon>
        <taxon>Flavobacteriaceae</taxon>
        <taxon>Nonlabens</taxon>
    </lineage>
</organism>
<keyword evidence="4" id="KW-0326">Glycosidase</keyword>
<evidence type="ECO:0000256" key="6">
    <source>
        <dbReference type="ARBA" id="ARBA00037986"/>
    </source>
</evidence>
<keyword evidence="2 8" id="KW-0378">Hydrolase</keyword>
<sequence length="940" mass="101332">MKTKHTLLSLTIIGLIAGGVFFYLDTGSQENEVVDMDSKREKHAAFFKTSPYATTVGMSREERKANGLPPNAYNERMWELTMNPELGYPTPYLVEPIDILAPSTNSVPGNAIRPWQERGPNNVGGRTRVLFYDPNDVGASNGDGVDYNRVFAGGVGGGLWVNDDITDAGESWSLIPGVAANLNVQCYAIDPNNPQVMYIGTGEQYTSGAAVGNGLYKTIDGGSTWNAVNLPISGGGTINGGSILFSSGLFYINDIQIWDNNGSSELYVGVGAARYFSPNFNISNPDVILSLQNAGLYKSSDAGSSWNRVETPSLRYSFSGEDFYVIPNDFEIGADNTLYFGTVSAPGTGQGGGRIYSTTDGTNWTLERVIGAASRVEIGASSTNSDLFYVLTEASGSQGDVYKTTDKFSSLPRITEPNDADLSIPATDFTRGQAFYDLVVEVDPADDQIVYAGGIDLFRSTNGGNSWTQISKWSNNANLNTLNVPFIHADIHALTFHPTNTNQAVVGSDGGVSWAQDLAIAQNNPNVINNRNNGYNVTQFYYGSIAQSTNVSGLIGGAQDNGTQAVTLPNAGENGFAAISGGDGGHVEIDSDDNYVILTFQFNNHQRWSYPGYNFRYCINGAGDCGDNSDGDFINVAELDKNTDFFFSNSRLNGSQNAIEACELLSNSSNCNLLTNGLINGSRPTAMKASPFATGGNTTLFVGTETSRLIKVENANTTNPNWTNISGINFLGSVSDIEFGDTEQEIFVTMHNYGVQNIWYTQDGGTTWVGKEGNLPDIPVKSILKNPLLPNEVMIGTEMGIYATGNFDAATPNWVPQINGMTNVKVLDLDLRASDNTILATTHGRGMFTGTFDTLSLDEENLNDRINVYPTLVENGRITVEQDVSQPLQARIFNLSGAKLLESTIGDSSSEIEVSNLKSGYYILHLLGNGVDRSIKFTVR</sequence>
<proteinExistence type="inferred from homology"/>
<evidence type="ECO:0000256" key="5">
    <source>
        <dbReference type="ARBA" id="ARBA00023326"/>
    </source>
</evidence>
<dbReference type="Proteomes" id="UP000193431">
    <property type="component" value="Chromosome"/>
</dbReference>
<evidence type="ECO:0000313" key="9">
    <source>
        <dbReference type="Proteomes" id="UP000193431"/>
    </source>
</evidence>
<evidence type="ECO:0000256" key="3">
    <source>
        <dbReference type="ARBA" id="ARBA00023277"/>
    </source>
</evidence>
<keyword evidence="7" id="KW-0472">Membrane</keyword>
<evidence type="ECO:0000256" key="1">
    <source>
        <dbReference type="ARBA" id="ARBA00022729"/>
    </source>
</evidence>
<dbReference type="OrthoDB" id="9757947at2"/>
<keyword evidence="5" id="KW-0624">Polysaccharide degradation</keyword>
<dbReference type="Gene3D" id="2.130.10.10">
    <property type="entry name" value="YVTN repeat-like/Quinoprotein amine dehydrogenase"/>
    <property type="match status" value="2"/>
</dbReference>
<dbReference type="InterPro" id="IPR015943">
    <property type="entry name" value="WD40/YVTN_repeat-like_dom_sf"/>
</dbReference>
<dbReference type="GO" id="GO:0000272">
    <property type="term" value="P:polysaccharide catabolic process"/>
    <property type="evidence" value="ECO:0007669"/>
    <property type="project" value="UniProtKB-KW"/>
</dbReference>
<evidence type="ECO:0000256" key="2">
    <source>
        <dbReference type="ARBA" id="ARBA00022801"/>
    </source>
</evidence>
<dbReference type="NCBIfam" id="TIGR04183">
    <property type="entry name" value="Por_Secre_tail"/>
    <property type="match status" value="1"/>
</dbReference>
<dbReference type="InterPro" id="IPR026444">
    <property type="entry name" value="Secre_tail"/>
</dbReference>
<dbReference type="SUPFAM" id="SSF50939">
    <property type="entry name" value="Sialidases"/>
    <property type="match status" value="1"/>
</dbReference>
<protein>
    <submittedName>
        <fullName evidence="8">Glycosyl hydrolase</fullName>
    </submittedName>
</protein>
<reference evidence="8 9" key="1">
    <citation type="submission" date="2016-11" db="EMBL/GenBank/DDBJ databases">
        <title>Trade-off between light-utilization and light-protection in marine flavobacteria.</title>
        <authorList>
            <person name="Kumagai Y."/>
        </authorList>
    </citation>
    <scope>NUCLEOTIDE SEQUENCE [LARGE SCALE GENOMIC DNA]</scope>
    <source>
        <strain evidence="8 9">JCM 13191</strain>
    </source>
</reference>
<gene>
    <name evidence="8" type="ORF">BST97_09525</name>
</gene>
<evidence type="ECO:0000313" key="8">
    <source>
        <dbReference type="EMBL" id="ARN78212.1"/>
    </source>
</evidence>
<dbReference type="RefSeq" id="WP_085767013.1">
    <property type="nucleotide sequence ID" value="NZ_CP019344.1"/>
</dbReference>
<dbReference type="InterPro" id="IPR052025">
    <property type="entry name" value="Xyloglucanase_GH74"/>
</dbReference>
<evidence type="ECO:0000256" key="4">
    <source>
        <dbReference type="ARBA" id="ARBA00023295"/>
    </source>
</evidence>
<dbReference type="AlphaFoldDB" id="A0A1W6MKW7"/>
<name>A0A1W6MKW7_9FLAO</name>
<keyword evidence="1" id="KW-0732">Signal</keyword>
<dbReference type="InterPro" id="IPR036278">
    <property type="entry name" value="Sialidase_sf"/>
</dbReference>